<dbReference type="Pfam" id="PF13493">
    <property type="entry name" value="DUF4118"/>
    <property type="match status" value="1"/>
</dbReference>
<dbReference type="EMBL" id="JAEPRQ010000016">
    <property type="protein sequence ID" value="MBK4218231.1"/>
    <property type="molecule type" value="Genomic_DNA"/>
</dbReference>
<dbReference type="InterPro" id="IPR003594">
    <property type="entry name" value="HATPase_dom"/>
</dbReference>
<evidence type="ECO:0000256" key="12">
    <source>
        <dbReference type="ARBA" id="ARBA00023136"/>
    </source>
</evidence>
<keyword evidence="4" id="KW-0597">Phosphoprotein</keyword>
<dbReference type="GO" id="GO:0000155">
    <property type="term" value="F:phosphorelay sensor kinase activity"/>
    <property type="evidence" value="ECO:0007669"/>
    <property type="project" value="InterPro"/>
</dbReference>
<dbReference type="PANTHER" id="PTHR45569:SF1">
    <property type="entry name" value="SENSOR PROTEIN KDPD"/>
    <property type="match status" value="1"/>
</dbReference>
<keyword evidence="6 13" id="KW-0812">Transmembrane</keyword>
<protein>
    <recommendedName>
        <fullName evidence="3">histidine kinase</fullName>
        <ecNumber evidence="3">2.7.13.3</ecNumber>
    </recommendedName>
</protein>
<gene>
    <name evidence="15" type="ORF">JJJ17_20065</name>
</gene>
<accession>A0A934SJG0</accession>
<dbReference type="InterPro" id="IPR052023">
    <property type="entry name" value="Histidine_kinase_KdpD"/>
</dbReference>
<evidence type="ECO:0000256" key="8">
    <source>
        <dbReference type="ARBA" id="ARBA00022777"/>
    </source>
</evidence>
<keyword evidence="5" id="KW-0808">Transferase</keyword>
<sequence length="507" mass="53536">MTAPIAPPTKARAMIAPRPRDLAYATLIVAVAAGIAWLLRDVLGETAPAMFFITAVLISAVQRGFWPGLFSAALAFFLLNFLFAAPHFTLFVSHPQDLVTLAAFLLVAGLTGLMTGRLREQRDAAEGRAAVLTVLSEVSADLIRADRPETVLQAALTHLGRVAGGPAMILTRDGDQGLALLAASPEGLQPTGADLQAADGALRHSRIEYAAARGWNGSPFTFVPLNSGQNALHVLGHQRLDSSLADLSYREEAIGVIRHQTEMALQRLAFAQTAEAERQRAEASGQRAALLASLSHDLRTPLATILGSVTTLRDLGRALPPEAQQDLLSAASEEAERLSQYVTNLLQMTRLELGGRLRTAWVDAADIARDAIERVTRINPQAVIAADLPDDLPMIRAEAALLEQGLINLLENAVKYSDGPILLSGLVEGDTLSLSIADRGPGLPQPLADWLHGDTLHAAPGSRGLGLPISKGIARTLGGHLSASTRDGGGAILTINLPLAASSTTDV</sequence>
<dbReference type="InterPro" id="IPR038318">
    <property type="entry name" value="KdpD_sf"/>
</dbReference>
<evidence type="ECO:0000256" key="5">
    <source>
        <dbReference type="ARBA" id="ARBA00022679"/>
    </source>
</evidence>
<dbReference type="PRINTS" id="PR00344">
    <property type="entry name" value="BCTRLSENSOR"/>
</dbReference>
<dbReference type="AlphaFoldDB" id="A0A934SJG0"/>
<keyword evidence="9" id="KW-0067">ATP-binding</keyword>
<name>A0A934SJG0_9RHOB</name>
<evidence type="ECO:0000259" key="14">
    <source>
        <dbReference type="PROSITE" id="PS50109"/>
    </source>
</evidence>
<dbReference type="InterPro" id="IPR003661">
    <property type="entry name" value="HisK_dim/P_dom"/>
</dbReference>
<dbReference type="SMART" id="SM00388">
    <property type="entry name" value="HisKA"/>
    <property type="match status" value="1"/>
</dbReference>
<evidence type="ECO:0000256" key="2">
    <source>
        <dbReference type="ARBA" id="ARBA00004141"/>
    </source>
</evidence>
<keyword evidence="16" id="KW-1185">Reference proteome</keyword>
<dbReference type="Pfam" id="PF02518">
    <property type="entry name" value="HATPase_c"/>
    <property type="match status" value="1"/>
</dbReference>
<dbReference type="GO" id="GO:0005524">
    <property type="term" value="F:ATP binding"/>
    <property type="evidence" value="ECO:0007669"/>
    <property type="project" value="UniProtKB-KW"/>
</dbReference>
<dbReference type="Gene3D" id="1.10.287.130">
    <property type="match status" value="1"/>
</dbReference>
<comment type="subcellular location">
    <subcellularLocation>
        <location evidence="2">Membrane</location>
        <topology evidence="2">Multi-pass membrane protein</topology>
    </subcellularLocation>
</comment>
<organism evidence="15 16">
    <name type="scientific">Paracoccus caeni</name>
    <dbReference type="NCBI Taxonomy" id="657651"/>
    <lineage>
        <taxon>Bacteria</taxon>
        <taxon>Pseudomonadati</taxon>
        <taxon>Pseudomonadota</taxon>
        <taxon>Alphaproteobacteria</taxon>
        <taxon>Rhodobacterales</taxon>
        <taxon>Paracoccaceae</taxon>
        <taxon>Paracoccus</taxon>
    </lineage>
</organism>
<dbReference type="InterPro" id="IPR036097">
    <property type="entry name" value="HisK_dim/P_sf"/>
</dbReference>
<feature type="domain" description="Histidine kinase" evidence="14">
    <location>
        <begin position="293"/>
        <end position="501"/>
    </location>
</feature>
<dbReference type="InterPro" id="IPR025201">
    <property type="entry name" value="KdpD_TM"/>
</dbReference>
<dbReference type="SUPFAM" id="SSF55874">
    <property type="entry name" value="ATPase domain of HSP90 chaperone/DNA topoisomerase II/histidine kinase"/>
    <property type="match status" value="1"/>
</dbReference>
<evidence type="ECO:0000313" key="16">
    <source>
        <dbReference type="Proteomes" id="UP000640485"/>
    </source>
</evidence>
<dbReference type="InterPro" id="IPR036890">
    <property type="entry name" value="HATPase_C_sf"/>
</dbReference>
<dbReference type="InterPro" id="IPR029016">
    <property type="entry name" value="GAF-like_dom_sf"/>
</dbReference>
<dbReference type="GO" id="GO:0005886">
    <property type="term" value="C:plasma membrane"/>
    <property type="evidence" value="ECO:0007669"/>
    <property type="project" value="TreeGrafter"/>
</dbReference>
<dbReference type="InterPro" id="IPR004358">
    <property type="entry name" value="Sig_transdc_His_kin-like_C"/>
</dbReference>
<keyword evidence="7" id="KW-0547">Nucleotide-binding</keyword>
<feature type="transmembrane region" description="Helical" evidence="13">
    <location>
        <begin position="73"/>
        <end position="92"/>
    </location>
</feature>
<evidence type="ECO:0000256" key="3">
    <source>
        <dbReference type="ARBA" id="ARBA00012438"/>
    </source>
</evidence>
<dbReference type="RefSeq" id="WP_200689674.1">
    <property type="nucleotide sequence ID" value="NZ_JAEPRQ010000016.1"/>
</dbReference>
<evidence type="ECO:0000256" key="11">
    <source>
        <dbReference type="ARBA" id="ARBA00023012"/>
    </source>
</evidence>
<dbReference type="Gene3D" id="3.30.565.10">
    <property type="entry name" value="Histidine kinase-like ATPase, C-terminal domain"/>
    <property type="match status" value="1"/>
</dbReference>
<proteinExistence type="predicted"/>
<dbReference type="EC" id="2.7.13.3" evidence="3"/>
<comment type="caution">
    <text evidence="15">The sequence shown here is derived from an EMBL/GenBank/DDBJ whole genome shotgun (WGS) entry which is preliminary data.</text>
</comment>
<evidence type="ECO:0000256" key="1">
    <source>
        <dbReference type="ARBA" id="ARBA00000085"/>
    </source>
</evidence>
<keyword evidence="12 13" id="KW-0472">Membrane</keyword>
<dbReference type="InterPro" id="IPR005467">
    <property type="entry name" value="His_kinase_dom"/>
</dbReference>
<dbReference type="Gene3D" id="3.30.450.40">
    <property type="match status" value="1"/>
</dbReference>
<keyword evidence="11" id="KW-0902">Two-component regulatory system</keyword>
<evidence type="ECO:0000256" key="13">
    <source>
        <dbReference type="SAM" id="Phobius"/>
    </source>
</evidence>
<dbReference type="SMART" id="SM00387">
    <property type="entry name" value="HATPase_c"/>
    <property type="match status" value="1"/>
</dbReference>
<keyword evidence="10 13" id="KW-1133">Transmembrane helix</keyword>
<feature type="transmembrane region" description="Helical" evidence="13">
    <location>
        <begin position="21"/>
        <end position="40"/>
    </location>
</feature>
<dbReference type="CDD" id="cd00082">
    <property type="entry name" value="HisKA"/>
    <property type="match status" value="1"/>
</dbReference>
<evidence type="ECO:0000256" key="4">
    <source>
        <dbReference type="ARBA" id="ARBA00022553"/>
    </source>
</evidence>
<dbReference type="PANTHER" id="PTHR45569">
    <property type="entry name" value="SENSOR PROTEIN KDPD"/>
    <property type="match status" value="1"/>
</dbReference>
<reference evidence="15" key="1">
    <citation type="submission" date="2021-01" db="EMBL/GenBank/DDBJ databases">
        <title>Paracoccus amoyensis sp. nov., isolated from the surface seawater along the coast of Xiamen Island, China.</title>
        <authorList>
            <person name="Lyu L."/>
        </authorList>
    </citation>
    <scope>NUCLEOTIDE SEQUENCE</scope>
    <source>
        <strain evidence="15">MJ17</strain>
    </source>
</reference>
<evidence type="ECO:0000256" key="7">
    <source>
        <dbReference type="ARBA" id="ARBA00022741"/>
    </source>
</evidence>
<evidence type="ECO:0000256" key="10">
    <source>
        <dbReference type="ARBA" id="ARBA00022989"/>
    </source>
</evidence>
<comment type="catalytic activity">
    <reaction evidence="1">
        <text>ATP + protein L-histidine = ADP + protein N-phospho-L-histidine.</text>
        <dbReference type="EC" id="2.7.13.3"/>
    </reaction>
</comment>
<dbReference type="PROSITE" id="PS50109">
    <property type="entry name" value="HIS_KIN"/>
    <property type="match status" value="1"/>
</dbReference>
<dbReference type="Gene3D" id="1.20.120.620">
    <property type="entry name" value="Backbone structure of the membrane domain of e. Coli histidine kinase receptor kdpd"/>
    <property type="match status" value="1"/>
</dbReference>
<dbReference type="Proteomes" id="UP000640485">
    <property type="component" value="Unassembled WGS sequence"/>
</dbReference>
<evidence type="ECO:0000256" key="9">
    <source>
        <dbReference type="ARBA" id="ARBA00022840"/>
    </source>
</evidence>
<dbReference type="Pfam" id="PF00512">
    <property type="entry name" value="HisKA"/>
    <property type="match status" value="1"/>
</dbReference>
<evidence type="ECO:0000313" key="15">
    <source>
        <dbReference type="EMBL" id="MBK4218231.1"/>
    </source>
</evidence>
<dbReference type="SUPFAM" id="SSF47384">
    <property type="entry name" value="Homodimeric domain of signal transducing histidine kinase"/>
    <property type="match status" value="1"/>
</dbReference>
<keyword evidence="8" id="KW-0418">Kinase</keyword>
<evidence type="ECO:0000256" key="6">
    <source>
        <dbReference type="ARBA" id="ARBA00022692"/>
    </source>
</evidence>
<feature type="transmembrane region" description="Helical" evidence="13">
    <location>
        <begin position="98"/>
        <end position="118"/>
    </location>
</feature>